<dbReference type="RefSeq" id="WP_187150731.1">
    <property type="nucleotide sequence ID" value="NZ_LWUJ01000016.1"/>
</dbReference>
<keyword evidence="3" id="KW-1185">Reference proteome</keyword>
<name>A0A1A9QBA7_9MOLU</name>
<proteinExistence type="predicted"/>
<evidence type="ECO:0000313" key="3">
    <source>
        <dbReference type="Proteomes" id="UP000077623"/>
    </source>
</evidence>
<dbReference type="AlphaFoldDB" id="A0A1A9QBA7"/>
<protein>
    <submittedName>
        <fullName evidence="2">Uncharacterized protein</fullName>
    </submittedName>
</protein>
<evidence type="ECO:0000256" key="1">
    <source>
        <dbReference type="SAM" id="Coils"/>
    </source>
</evidence>
<keyword evidence="1" id="KW-0175">Coiled coil</keyword>
<feature type="coiled-coil region" evidence="1">
    <location>
        <begin position="36"/>
        <end position="63"/>
    </location>
</feature>
<dbReference type="EMBL" id="LWUJ01000016">
    <property type="protein sequence ID" value="OAL09743.1"/>
    <property type="molecule type" value="Genomic_DNA"/>
</dbReference>
<organism evidence="2 3">
    <name type="scientific">Candidatus Mycoplasma haematobovis</name>
    <dbReference type="NCBI Taxonomy" id="432608"/>
    <lineage>
        <taxon>Bacteria</taxon>
        <taxon>Bacillati</taxon>
        <taxon>Mycoplasmatota</taxon>
        <taxon>Mollicutes</taxon>
        <taxon>Mycoplasmataceae</taxon>
        <taxon>Mycoplasma</taxon>
    </lineage>
</organism>
<gene>
    <name evidence="2" type="ORF">A6V39_05470</name>
</gene>
<evidence type="ECO:0000313" key="2">
    <source>
        <dbReference type="EMBL" id="OAL09743.1"/>
    </source>
</evidence>
<sequence length="119" mass="13486">MKILTKCLISAGALTSAIGGLTSYLLLNKGTEIKYNDFWDGKLENLEKELINLYRKKANSEKELATKMFGSGSVLFELNDNKDGFHDEMETQQRDLLSQFCEKPNKEEIIGTNLVNKFC</sequence>
<comment type="caution">
    <text evidence="2">The sequence shown here is derived from an EMBL/GenBank/DDBJ whole genome shotgun (WGS) entry which is preliminary data.</text>
</comment>
<reference evidence="3" key="1">
    <citation type="submission" date="2016-04" db="EMBL/GenBank/DDBJ databases">
        <authorList>
            <person name="Quiroz-Castaneda R.E."/>
            <person name="Martinez-Ocampo F."/>
        </authorList>
    </citation>
    <scope>NUCLEOTIDE SEQUENCE [LARGE SCALE GENOMIC DNA]</scope>
    <source>
        <strain evidence="3">INIFAP01</strain>
    </source>
</reference>
<dbReference type="Proteomes" id="UP000077623">
    <property type="component" value="Unassembled WGS sequence"/>
</dbReference>
<accession>A0A1A9QBA7</accession>